<keyword evidence="1 6" id="KW-0645">Protease</keyword>
<gene>
    <name evidence="10" type="primary">yfgC</name>
    <name evidence="10" type="ORF">JDO7802_01413</name>
</gene>
<dbReference type="OrthoDB" id="9810445at2"/>
<keyword evidence="2" id="KW-0479">Metal-binding</keyword>
<name>A0A0M6YHG8_9RHOB</name>
<dbReference type="PANTHER" id="PTHR22726">
    <property type="entry name" value="METALLOENDOPEPTIDASE OMA1"/>
    <property type="match status" value="1"/>
</dbReference>
<dbReference type="Gene3D" id="3.30.2010.10">
    <property type="entry name" value="Metalloproteases ('zincins'), catalytic domain"/>
    <property type="match status" value="1"/>
</dbReference>
<dbReference type="CDD" id="cd07332">
    <property type="entry name" value="M48C_Oma1_like"/>
    <property type="match status" value="1"/>
</dbReference>
<organism evidence="10 11">
    <name type="scientific">Jannaschia donghaensis</name>
    <dbReference type="NCBI Taxonomy" id="420998"/>
    <lineage>
        <taxon>Bacteria</taxon>
        <taxon>Pseudomonadati</taxon>
        <taxon>Pseudomonadota</taxon>
        <taxon>Alphaproteobacteria</taxon>
        <taxon>Rhodobacterales</taxon>
        <taxon>Roseobacteraceae</taxon>
        <taxon>Jannaschia</taxon>
    </lineage>
</organism>
<dbReference type="Pfam" id="PF01435">
    <property type="entry name" value="Peptidase_M48"/>
    <property type="match status" value="1"/>
</dbReference>
<dbReference type="InterPro" id="IPR055518">
    <property type="entry name" value="DUF7092"/>
</dbReference>
<keyword evidence="11" id="KW-1185">Reference proteome</keyword>
<reference evidence="10 11" key="1">
    <citation type="submission" date="2015-07" db="EMBL/GenBank/DDBJ databases">
        <authorList>
            <person name="Noorani M."/>
        </authorList>
    </citation>
    <scope>NUCLEOTIDE SEQUENCE [LARGE SCALE GENOMIC DNA]</scope>
    <source>
        <strain evidence="10 11">CECT 7802</strain>
    </source>
</reference>
<dbReference type="Pfam" id="PF23368">
    <property type="entry name" value="DUF7092"/>
    <property type="match status" value="1"/>
</dbReference>
<dbReference type="GO" id="GO:0004222">
    <property type="term" value="F:metalloendopeptidase activity"/>
    <property type="evidence" value="ECO:0007669"/>
    <property type="project" value="InterPro"/>
</dbReference>
<dbReference type="GO" id="GO:0051603">
    <property type="term" value="P:proteolysis involved in protein catabolic process"/>
    <property type="evidence" value="ECO:0007669"/>
    <property type="project" value="TreeGrafter"/>
</dbReference>
<dbReference type="GO" id="GO:0046872">
    <property type="term" value="F:metal ion binding"/>
    <property type="evidence" value="ECO:0007669"/>
    <property type="project" value="UniProtKB-KW"/>
</dbReference>
<evidence type="ECO:0000313" key="11">
    <source>
        <dbReference type="Proteomes" id="UP000049222"/>
    </source>
</evidence>
<dbReference type="Proteomes" id="UP000049222">
    <property type="component" value="Unassembled WGS sequence"/>
</dbReference>
<feature type="transmembrane region" description="Helical" evidence="7">
    <location>
        <begin position="97"/>
        <end position="126"/>
    </location>
</feature>
<proteinExistence type="inferred from homology"/>
<feature type="domain" description="DUF7092" evidence="9">
    <location>
        <begin position="4"/>
        <end position="81"/>
    </location>
</feature>
<comment type="cofactor">
    <cofactor evidence="6">
        <name>Zn(2+)</name>
        <dbReference type="ChEBI" id="CHEBI:29105"/>
    </cofactor>
    <text evidence="6">Binds 1 zinc ion per subunit.</text>
</comment>
<keyword evidence="4 6" id="KW-0862">Zinc</keyword>
<keyword evidence="7" id="KW-0472">Membrane</keyword>
<evidence type="ECO:0000256" key="1">
    <source>
        <dbReference type="ARBA" id="ARBA00022670"/>
    </source>
</evidence>
<dbReference type="InterPro" id="IPR051156">
    <property type="entry name" value="Mito/Outer_Membr_Metalloprot"/>
</dbReference>
<protein>
    <submittedName>
        <fullName evidence="10">TPR repeat-containing protein YfgC</fullName>
    </submittedName>
</protein>
<evidence type="ECO:0000256" key="6">
    <source>
        <dbReference type="RuleBase" id="RU003983"/>
    </source>
</evidence>
<evidence type="ECO:0000256" key="7">
    <source>
        <dbReference type="SAM" id="Phobius"/>
    </source>
</evidence>
<evidence type="ECO:0000256" key="3">
    <source>
        <dbReference type="ARBA" id="ARBA00022801"/>
    </source>
</evidence>
<evidence type="ECO:0000256" key="2">
    <source>
        <dbReference type="ARBA" id="ARBA00022723"/>
    </source>
</evidence>
<dbReference type="EMBL" id="CXSU01000011">
    <property type="protein sequence ID" value="CTQ49400.1"/>
    <property type="molecule type" value="Genomic_DNA"/>
</dbReference>
<dbReference type="InterPro" id="IPR001915">
    <property type="entry name" value="Peptidase_M48"/>
</dbReference>
<dbReference type="PANTHER" id="PTHR22726:SF1">
    <property type="entry name" value="METALLOENDOPEPTIDASE OMA1, MITOCHONDRIAL"/>
    <property type="match status" value="1"/>
</dbReference>
<keyword evidence="5 6" id="KW-0482">Metalloprotease</keyword>
<keyword evidence="3 6" id="KW-0378">Hydrolase</keyword>
<dbReference type="STRING" id="420998.JDO7802_01413"/>
<dbReference type="GO" id="GO:0016020">
    <property type="term" value="C:membrane"/>
    <property type="evidence" value="ECO:0007669"/>
    <property type="project" value="TreeGrafter"/>
</dbReference>
<dbReference type="AlphaFoldDB" id="A0A0M6YHG8"/>
<evidence type="ECO:0000313" key="10">
    <source>
        <dbReference type="EMBL" id="CTQ49400.1"/>
    </source>
</evidence>
<evidence type="ECO:0000259" key="9">
    <source>
        <dbReference type="Pfam" id="PF23368"/>
    </source>
</evidence>
<comment type="similarity">
    <text evidence="6">Belongs to the peptidase M48 family.</text>
</comment>
<sequence length="338" mass="36282">MVVAGRASPPGRSVSVPVTLSVDEGGMVHLRDVNDEIWRSAPVDDLRIDQPLARLDRKVTFPDGVLFQTPDHVGLDAALGRTRGHTLHGAEAFRPRLIAAIAATIVGIGLIWRFALPVLVAFAVWLTPDPMLRQMDAGTLLTLDRLLLNPSSLPAGRQAEIADMHAALLEQVDPRDVPSTTLLFRDAGKQVGPNAFALPGGTVVVTDELARLLQDDPDELAGVLAHEISHVTEDHGLKALYRSIALYVVVSLMAGDTGPILDEILLEGNVLLSLRGSRDAEREADARAIPILQGAGYNPEGLARFFDRLETMMGDGGGWASTHPGSGERAARIRNLAR</sequence>
<evidence type="ECO:0000256" key="5">
    <source>
        <dbReference type="ARBA" id="ARBA00023049"/>
    </source>
</evidence>
<evidence type="ECO:0000256" key="4">
    <source>
        <dbReference type="ARBA" id="ARBA00022833"/>
    </source>
</evidence>
<accession>A0A0M6YHG8</accession>
<evidence type="ECO:0000259" key="8">
    <source>
        <dbReference type="Pfam" id="PF01435"/>
    </source>
</evidence>
<dbReference type="RefSeq" id="WP_055083966.1">
    <property type="nucleotide sequence ID" value="NZ_CXSU01000011.1"/>
</dbReference>
<keyword evidence="7" id="KW-1133">Transmembrane helix</keyword>
<feature type="domain" description="Peptidase M48" evidence="8">
    <location>
        <begin position="163"/>
        <end position="336"/>
    </location>
</feature>
<keyword evidence="7" id="KW-0812">Transmembrane</keyword>